<dbReference type="Gene3D" id="3.30.730.10">
    <property type="entry name" value="AP2/ERF domain"/>
    <property type="match status" value="1"/>
</dbReference>
<dbReference type="GO" id="GO:0005634">
    <property type="term" value="C:nucleus"/>
    <property type="evidence" value="ECO:0007669"/>
    <property type="project" value="UniProtKB-SubCell"/>
</dbReference>
<feature type="compositionally biased region" description="Polar residues" evidence="7">
    <location>
        <begin position="241"/>
        <end position="255"/>
    </location>
</feature>
<feature type="domain" description="AP2/ERF" evidence="8">
    <location>
        <begin position="49"/>
        <end position="106"/>
    </location>
</feature>
<comment type="subcellular location">
    <subcellularLocation>
        <location evidence="1">Nucleus</location>
    </subcellularLocation>
</comment>
<evidence type="ECO:0000259" key="8">
    <source>
        <dbReference type="PROSITE" id="PS51032"/>
    </source>
</evidence>
<gene>
    <name evidence="9" type="ORF">LLUT_LOCUS28972</name>
</gene>
<feature type="region of interest" description="Disordered" evidence="7">
    <location>
        <begin position="105"/>
        <end position="130"/>
    </location>
</feature>
<dbReference type="PANTHER" id="PTHR31241:SF24">
    <property type="entry name" value="ETHYLENE-RESPONSIVE TRANSCRIPTION FACTOR ABI4"/>
    <property type="match status" value="1"/>
</dbReference>
<proteinExistence type="inferred from homology"/>
<dbReference type="EMBL" id="CAXHTB010000020">
    <property type="protein sequence ID" value="CAL0327912.1"/>
    <property type="molecule type" value="Genomic_DNA"/>
</dbReference>
<keyword evidence="4" id="KW-0804">Transcription</keyword>
<dbReference type="GO" id="GO:0000976">
    <property type="term" value="F:transcription cis-regulatory region binding"/>
    <property type="evidence" value="ECO:0007669"/>
    <property type="project" value="TreeGrafter"/>
</dbReference>
<keyword evidence="5" id="KW-0539">Nucleus</keyword>
<evidence type="ECO:0000256" key="6">
    <source>
        <dbReference type="ARBA" id="ARBA00024343"/>
    </source>
</evidence>
<evidence type="ECO:0000256" key="1">
    <source>
        <dbReference type="ARBA" id="ARBA00004123"/>
    </source>
</evidence>
<evidence type="ECO:0000256" key="5">
    <source>
        <dbReference type="ARBA" id="ARBA00023242"/>
    </source>
</evidence>
<feature type="region of interest" description="Disordered" evidence="7">
    <location>
        <begin position="1"/>
        <end position="51"/>
    </location>
</feature>
<name>A0AAV1Y243_LUPLU</name>
<dbReference type="Pfam" id="PF00847">
    <property type="entry name" value="AP2"/>
    <property type="match status" value="1"/>
</dbReference>
<dbReference type="PRINTS" id="PR00367">
    <property type="entry name" value="ETHRSPELEMNT"/>
</dbReference>
<dbReference type="InterPro" id="IPR036955">
    <property type="entry name" value="AP2/ERF_dom_sf"/>
</dbReference>
<evidence type="ECO:0000256" key="3">
    <source>
        <dbReference type="ARBA" id="ARBA00023125"/>
    </source>
</evidence>
<dbReference type="GO" id="GO:0006950">
    <property type="term" value="P:response to stress"/>
    <property type="evidence" value="ECO:0007669"/>
    <property type="project" value="TreeGrafter"/>
</dbReference>
<reference evidence="9 10" key="1">
    <citation type="submission" date="2024-03" db="EMBL/GenBank/DDBJ databases">
        <authorList>
            <person name="Martinez-Hernandez J."/>
        </authorList>
    </citation>
    <scope>NUCLEOTIDE SEQUENCE [LARGE SCALE GENOMIC DNA]</scope>
</reference>
<evidence type="ECO:0000313" key="10">
    <source>
        <dbReference type="Proteomes" id="UP001497480"/>
    </source>
</evidence>
<accession>A0AAV1Y243</accession>
<dbReference type="SUPFAM" id="SSF54171">
    <property type="entry name" value="DNA-binding domain"/>
    <property type="match status" value="1"/>
</dbReference>
<feature type="region of interest" description="Disordered" evidence="7">
    <location>
        <begin position="222"/>
        <end position="260"/>
    </location>
</feature>
<organism evidence="9 10">
    <name type="scientific">Lupinus luteus</name>
    <name type="common">European yellow lupine</name>
    <dbReference type="NCBI Taxonomy" id="3873"/>
    <lineage>
        <taxon>Eukaryota</taxon>
        <taxon>Viridiplantae</taxon>
        <taxon>Streptophyta</taxon>
        <taxon>Embryophyta</taxon>
        <taxon>Tracheophyta</taxon>
        <taxon>Spermatophyta</taxon>
        <taxon>Magnoliopsida</taxon>
        <taxon>eudicotyledons</taxon>
        <taxon>Gunneridae</taxon>
        <taxon>Pentapetalae</taxon>
        <taxon>rosids</taxon>
        <taxon>fabids</taxon>
        <taxon>Fabales</taxon>
        <taxon>Fabaceae</taxon>
        <taxon>Papilionoideae</taxon>
        <taxon>50 kb inversion clade</taxon>
        <taxon>genistoids sensu lato</taxon>
        <taxon>core genistoids</taxon>
        <taxon>Genisteae</taxon>
        <taxon>Lupinus</taxon>
    </lineage>
</organism>
<evidence type="ECO:0000256" key="2">
    <source>
        <dbReference type="ARBA" id="ARBA00023015"/>
    </source>
</evidence>
<protein>
    <recommendedName>
        <fullName evidence="8">AP2/ERF domain-containing protein</fullName>
    </recommendedName>
</protein>
<sequence>MDHSSSSLHPPQETKHTNPSTQTIETSPNTNKGKCKVKGKGGPDNNKFKYRGVRQRSWGKWVAEIREPRKRTRKWLGTFSTAEDAARAYDRAAIILYGSRAQLNLQPSGSSNSQSSSRASSSSSTHTLRPLLPRPSGFAFTFSNSINNSHHFPQLFNSAATSGFIPYGVYSGSGENNNYNNNTNMGTNPVLCPISNNIVQQYHQPQFNSHCHSQQVVLVQQEQQQQQQEEEPSEVVIGHNHTGSGKETSYKNNTSHQHHNHLVHSDTNVVSNNQLDEHHQNCMYDLVGSVGSTLSSTLSISVPVENSESQMGIGVGSPTSFVWPMSMEEDDYPASLWDYNDPFFLDF</sequence>
<dbReference type="PANTHER" id="PTHR31241">
    <property type="entry name" value="DEHYDRATION-RESPONSIVE ELEMENT-BINDING PROTEIN 2C"/>
    <property type="match status" value="1"/>
</dbReference>
<keyword evidence="10" id="KW-1185">Reference proteome</keyword>
<feature type="compositionally biased region" description="Polar residues" evidence="7">
    <location>
        <begin position="17"/>
        <end position="31"/>
    </location>
</feature>
<evidence type="ECO:0000313" key="9">
    <source>
        <dbReference type="EMBL" id="CAL0327912.1"/>
    </source>
</evidence>
<feature type="compositionally biased region" description="Low complexity" evidence="7">
    <location>
        <begin position="108"/>
        <end position="124"/>
    </location>
</feature>
<dbReference type="Proteomes" id="UP001497480">
    <property type="component" value="Unassembled WGS sequence"/>
</dbReference>
<dbReference type="GO" id="GO:0045893">
    <property type="term" value="P:positive regulation of DNA-templated transcription"/>
    <property type="evidence" value="ECO:0007669"/>
    <property type="project" value="TreeGrafter"/>
</dbReference>
<dbReference type="AlphaFoldDB" id="A0AAV1Y243"/>
<dbReference type="PROSITE" id="PS51032">
    <property type="entry name" value="AP2_ERF"/>
    <property type="match status" value="1"/>
</dbReference>
<dbReference type="GO" id="GO:0003700">
    <property type="term" value="F:DNA-binding transcription factor activity"/>
    <property type="evidence" value="ECO:0007669"/>
    <property type="project" value="InterPro"/>
</dbReference>
<dbReference type="InterPro" id="IPR001471">
    <property type="entry name" value="AP2/ERF_dom"/>
</dbReference>
<dbReference type="FunFam" id="3.30.730.10:FF:000001">
    <property type="entry name" value="Ethylene-responsive transcription factor 2"/>
    <property type="match status" value="1"/>
</dbReference>
<dbReference type="CDD" id="cd00018">
    <property type="entry name" value="AP2"/>
    <property type="match status" value="1"/>
</dbReference>
<keyword evidence="2" id="KW-0805">Transcription regulation</keyword>
<dbReference type="SMART" id="SM00380">
    <property type="entry name" value="AP2"/>
    <property type="match status" value="1"/>
</dbReference>
<comment type="similarity">
    <text evidence="6">Belongs to the AP2/ERF transcription factor family. ERF subfamily.</text>
</comment>
<comment type="caution">
    <text evidence="9">The sequence shown here is derived from an EMBL/GenBank/DDBJ whole genome shotgun (WGS) entry which is preliminary data.</text>
</comment>
<dbReference type="InterPro" id="IPR016177">
    <property type="entry name" value="DNA-bd_dom_sf"/>
</dbReference>
<evidence type="ECO:0000256" key="7">
    <source>
        <dbReference type="SAM" id="MobiDB-lite"/>
    </source>
</evidence>
<evidence type="ECO:0000256" key="4">
    <source>
        <dbReference type="ARBA" id="ARBA00023163"/>
    </source>
</evidence>
<keyword evidence="3" id="KW-0238">DNA-binding</keyword>